<comment type="caution">
    <text evidence="1">The sequence shown here is derived from an EMBL/GenBank/DDBJ whole genome shotgun (WGS) entry which is preliminary data.</text>
</comment>
<reference evidence="1" key="1">
    <citation type="submission" date="2022-06" db="EMBL/GenBank/DDBJ databases">
        <title>New cyanobacteria of genus Symplocastrum in benthos of Lake Baikal.</title>
        <authorList>
            <person name="Sorokovikova E."/>
            <person name="Tikhonova I."/>
            <person name="Krasnopeev A."/>
            <person name="Evseev P."/>
            <person name="Gladkikh A."/>
            <person name="Belykh O."/>
        </authorList>
    </citation>
    <scope>NUCLEOTIDE SEQUENCE</scope>
    <source>
        <strain evidence="1">BBK-W-15</strain>
    </source>
</reference>
<organism evidence="1 2">
    <name type="scientific">Limnofasciculus baicalensis BBK-W-15</name>
    <dbReference type="NCBI Taxonomy" id="2699891"/>
    <lineage>
        <taxon>Bacteria</taxon>
        <taxon>Bacillati</taxon>
        <taxon>Cyanobacteriota</taxon>
        <taxon>Cyanophyceae</taxon>
        <taxon>Coleofasciculales</taxon>
        <taxon>Coleofasciculaceae</taxon>
        <taxon>Limnofasciculus</taxon>
        <taxon>Limnofasciculus baicalensis</taxon>
    </lineage>
</organism>
<evidence type="ECO:0000313" key="1">
    <source>
        <dbReference type="EMBL" id="MCP2730239.1"/>
    </source>
</evidence>
<proteinExistence type="predicted"/>
<dbReference type="Proteomes" id="UP001204953">
    <property type="component" value="Unassembled WGS sequence"/>
</dbReference>
<evidence type="ECO:0000313" key="2">
    <source>
        <dbReference type="Proteomes" id="UP001204953"/>
    </source>
</evidence>
<name>A0AAE3GTU9_9CYAN</name>
<accession>A0AAE3GTU9</accession>
<dbReference type="AlphaFoldDB" id="A0AAE3GTU9"/>
<dbReference type="RefSeq" id="WP_254013002.1">
    <property type="nucleotide sequence ID" value="NZ_JAMZMM010000180.1"/>
</dbReference>
<keyword evidence="2" id="KW-1185">Reference proteome</keyword>
<gene>
    <name evidence="1" type="ORF">NJ959_17545</name>
</gene>
<sequence length="122" mass="13338">MSGFSLVYTSTRGTGTTLVRNAIIQGINFQFNTGHGFYRTHNNPSGVVTNLHSTGLTPDIIEIEISHDILAFLSTGGSLPQPNPSFTGPLERNITVNSYQIGYRVVQTKFNTISVSTYFLIP</sequence>
<dbReference type="EMBL" id="JAMZMM010000180">
    <property type="protein sequence ID" value="MCP2730239.1"/>
    <property type="molecule type" value="Genomic_DNA"/>
</dbReference>
<protein>
    <submittedName>
        <fullName evidence="1">Uncharacterized protein</fullName>
    </submittedName>
</protein>